<feature type="signal peptide" evidence="2">
    <location>
        <begin position="1"/>
        <end position="17"/>
    </location>
</feature>
<dbReference type="AlphaFoldDB" id="A0A0D2MCI7"/>
<sequence>MALSAAAALAAAAGAVAWLDARSKAAKPELVFDPNCEFTTTVLSRCPTLKSEYRPVPLLTNPHVETIAIAKLRSDPKLPFRREIILTKDGGAVAIDWEHFDMEEHELPEDAPVIVLLPGLTGGSTDTYIQHAVQQARAVGVRAAVFNSRGTASSPVLTPQFYSASFTDDTREVR</sequence>
<evidence type="ECO:0000256" key="2">
    <source>
        <dbReference type="SAM" id="SignalP"/>
    </source>
</evidence>
<dbReference type="EC" id="3.1.1.-" evidence="3"/>
<dbReference type="GO" id="GO:0047372">
    <property type="term" value="F:monoacylglycerol lipase activity"/>
    <property type="evidence" value="ECO:0007669"/>
    <property type="project" value="TreeGrafter"/>
</dbReference>
<dbReference type="InterPro" id="IPR050960">
    <property type="entry name" value="AB_hydrolase_4_sf"/>
</dbReference>
<dbReference type="EMBL" id="KK105145">
    <property type="protein sequence ID" value="KIY92980.1"/>
    <property type="molecule type" value="Genomic_DNA"/>
</dbReference>
<dbReference type="STRING" id="145388.A0A0D2MCI7"/>
<dbReference type="SUPFAM" id="SSF53474">
    <property type="entry name" value="alpha/beta-Hydrolases"/>
    <property type="match status" value="1"/>
</dbReference>
<accession>A0A0D2MCI7</accession>
<dbReference type="InterPro" id="IPR029058">
    <property type="entry name" value="AB_hydrolase_fold"/>
</dbReference>
<comment type="similarity">
    <text evidence="1">Belongs to the AB hydrolase superfamily. AB hydrolase 4 family.</text>
</comment>
<keyword evidence="3" id="KW-0378">Hydrolase</keyword>
<evidence type="ECO:0000313" key="3">
    <source>
        <dbReference type="EMBL" id="KIY92980.1"/>
    </source>
</evidence>
<dbReference type="OrthoDB" id="247542at2759"/>
<feature type="chain" id="PRO_5002264688" evidence="2">
    <location>
        <begin position="18"/>
        <end position="174"/>
    </location>
</feature>
<dbReference type="KEGG" id="mng:MNEG_14983"/>
<protein>
    <submittedName>
        <fullName evidence="3">Abhydrolase domain-containing protein 1/3</fullName>
        <ecNumber evidence="3">3.1.1.-</ecNumber>
    </submittedName>
</protein>
<keyword evidence="4" id="KW-1185">Reference proteome</keyword>
<evidence type="ECO:0000313" key="4">
    <source>
        <dbReference type="Proteomes" id="UP000054498"/>
    </source>
</evidence>
<gene>
    <name evidence="3" type="ORF">MNEG_14983</name>
</gene>
<dbReference type="Proteomes" id="UP000054498">
    <property type="component" value="Unassembled WGS sequence"/>
</dbReference>
<dbReference type="PANTHER" id="PTHR10794:SF84">
    <property type="entry name" value="ESTERASE_LIPASE_THIOESTERASE FAMILY PROTEIN"/>
    <property type="match status" value="1"/>
</dbReference>
<proteinExistence type="inferred from homology"/>
<dbReference type="GO" id="GO:0034338">
    <property type="term" value="F:short-chain carboxylesterase activity"/>
    <property type="evidence" value="ECO:0007669"/>
    <property type="project" value="TreeGrafter"/>
</dbReference>
<keyword evidence="2" id="KW-0732">Signal</keyword>
<name>A0A0D2MCI7_9CHLO</name>
<dbReference type="PANTHER" id="PTHR10794">
    <property type="entry name" value="ABHYDROLASE DOMAIN-CONTAINING PROTEIN"/>
    <property type="match status" value="1"/>
</dbReference>
<dbReference type="RefSeq" id="XP_013892000.1">
    <property type="nucleotide sequence ID" value="XM_014036546.1"/>
</dbReference>
<reference evidence="3 4" key="1">
    <citation type="journal article" date="2013" name="BMC Genomics">
        <title>Reconstruction of the lipid metabolism for the microalga Monoraphidium neglectum from its genome sequence reveals characteristics suitable for biofuel production.</title>
        <authorList>
            <person name="Bogen C."/>
            <person name="Al-Dilaimi A."/>
            <person name="Albersmeier A."/>
            <person name="Wichmann J."/>
            <person name="Grundmann M."/>
            <person name="Rupp O."/>
            <person name="Lauersen K.J."/>
            <person name="Blifernez-Klassen O."/>
            <person name="Kalinowski J."/>
            <person name="Goesmann A."/>
            <person name="Mussgnug J.H."/>
            <person name="Kruse O."/>
        </authorList>
    </citation>
    <scope>NUCLEOTIDE SEQUENCE [LARGE SCALE GENOMIC DNA]</scope>
    <source>
        <strain evidence="3 4">SAG 48.87</strain>
    </source>
</reference>
<dbReference type="GeneID" id="25732599"/>
<evidence type="ECO:0000256" key="1">
    <source>
        <dbReference type="ARBA" id="ARBA00010884"/>
    </source>
</evidence>
<organism evidence="3 4">
    <name type="scientific">Monoraphidium neglectum</name>
    <dbReference type="NCBI Taxonomy" id="145388"/>
    <lineage>
        <taxon>Eukaryota</taxon>
        <taxon>Viridiplantae</taxon>
        <taxon>Chlorophyta</taxon>
        <taxon>core chlorophytes</taxon>
        <taxon>Chlorophyceae</taxon>
        <taxon>CS clade</taxon>
        <taxon>Sphaeropleales</taxon>
        <taxon>Selenastraceae</taxon>
        <taxon>Monoraphidium</taxon>
    </lineage>
</organism>